<evidence type="ECO:0000256" key="6">
    <source>
        <dbReference type="ARBA" id="ARBA00023136"/>
    </source>
</evidence>
<evidence type="ECO:0000256" key="4">
    <source>
        <dbReference type="ARBA" id="ARBA00022692"/>
    </source>
</evidence>
<dbReference type="PROSITE" id="PS52016">
    <property type="entry name" value="TONB_DEPENDENT_REC_3"/>
    <property type="match status" value="1"/>
</dbReference>
<evidence type="ECO:0000256" key="3">
    <source>
        <dbReference type="ARBA" id="ARBA00022452"/>
    </source>
</evidence>
<evidence type="ECO:0000256" key="5">
    <source>
        <dbReference type="ARBA" id="ARBA00023077"/>
    </source>
</evidence>
<dbReference type="InterPro" id="IPR012910">
    <property type="entry name" value="Plug_dom"/>
</dbReference>
<dbReference type="Gene3D" id="2.170.130.10">
    <property type="entry name" value="TonB-dependent receptor, plug domain"/>
    <property type="match status" value="1"/>
</dbReference>
<dbReference type="CDD" id="cd01347">
    <property type="entry name" value="ligand_gated_channel"/>
    <property type="match status" value="1"/>
</dbReference>
<evidence type="ECO:0000259" key="11">
    <source>
        <dbReference type="Pfam" id="PF00593"/>
    </source>
</evidence>
<dbReference type="PANTHER" id="PTHR40980:SF3">
    <property type="entry name" value="TONB-DEPENDENT RECEPTOR-LIKE BETA-BARREL DOMAIN-CONTAINING PROTEIN"/>
    <property type="match status" value="1"/>
</dbReference>
<dbReference type="InterPro" id="IPR000531">
    <property type="entry name" value="Beta-barrel_TonB"/>
</dbReference>
<dbReference type="RefSeq" id="WP_220781075.1">
    <property type="nucleotide sequence ID" value="NZ_BPEY01000031.1"/>
</dbReference>
<comment type="caution">
    <text evidence="13">The sequence shown here is derived from an EMBL/GenBank/DDBJ whole genome shotgun (WGS) entry which is preliminary data.</text>
</comment>
<keyword evidence="4 8" id="KW-0812">Transmembrane</keyword>
<evidence type="ECO:0000256" key="9">
    <source>
        <dbReference type="RuleBase" id="RU003357"/>
    </source>
</evidence>
<dbReference type="InterPro" id="IPR037066">
    <property type="entry name" value="Plug_dom_sf"/>
</dbReference>
<dbReference type="Pfam" id="PF07715">
    <property type="entry name" value="Plug"/>
    <property type="match status" value="1"/>
</dbReference>
<feature type="domain" description="TonB-dependent receptor plug" evidence="12">
    <location>
        <begin position="62"/>
        <end position="171"/>
    </location>
</feature>
<dbReference type="InterPro" id="IPR036942">
    <property type="entry name" value="Beta-barrel_TonB_sf"/>
</dbReference>
<dbReference type="Pfam" id="PF00593">
    <property type="entry name" value="TonB_dep_Rec_b-barrel"/>
    <property type="match status" value="1"/>
</dbReference>
<keyword evidence="14" id="KW-1185">Reference proteome</keyword>
<keyword evidence="5 9" id="KW-0798">TonB box</keyword>
<evidence type="ECO:0000256" key="10">
    <source>
        <dbReference type="SAM" id="SignalP"/>
    </source>
</evidence>
<comment type="subcellular location">
    <subcellularLocation>
        <location evidence="1 8">Cell outer membrane</location>
        <topology evidence="1 8">Multi-pass membrane protein</topology>
    </subcellularLocation>
</comment>
<keyword evidence="10" id="KW-0732">Signal</keyword>
<proteinExistence type="inferred from homology"/>
<dbReference type="Proteomes" id="UP000887104">
    <property type="component" value="Unassembled WGS sequence"/>
</dbReference>
<protein>
    <submittedName>
        <fullName evidence="13">TonB-dependent receptor</fullName>
    </submittedName>
</protein>
<keyword evidence="13" id="KW-0675">Receptor</keyword>
<dbReference type="NCBIfam" id="TIGR01782">
    <property type="entry name" value="TonB-Xanth-Caul"/>
    <property type="match status" value="1"/>
</dbReference>
<comment type="similarity">
    <text evidence="8 9">Belongs to the TonB-dependent receptor family.</text>
</comment>
<dbReference type="PANTHER" id="PTHR40980">
    <property type="entry name" value="PLUG DOMAIN-CONTAINING PROTEIN"/>
    <property type="match status" value="1"/>
</dbReference>
<sequence length="882" mass="95719">MRPSTFKKSVLATNIALMLGTAVSMSAVAAEADSAATADENIEKIEVRGLRASMKASINSKRFSNAVVDAVNAEDIGKFPDNNVAEALGRVPGVTVSKQFGEGSAVSIRGASNALTMTTLNGQNVASTGWYSQQAIDRTFNYSMLPPELIAGMEVYKSSQADLLEGGIGGTVVVNTRKPLDMDSFTVFGSVKGTYSTASEETDPSLSGLVSWKNDDETFGALVALAKSDYSLVRRGNEALPVWGGRIAPTHFEQNRDRTAADVTLQYAPTEDLEFGLHYMNLDLAADSVNTQVWIPQDTGNCETNAQGAPIKCTTDQAWVDANGAGGNAYWETRPRQATMKTELVSFDFAYQGDSYKLEAEVGASKATGGTGIETNLAYISGVGGAVGTIDATGDQVDFDMAPNDYQLPSKGEYMSWEGLQPNVVQQPREDKEQYVQADLTFDVDFGAISSIKTGARWSKHTVEQDQLRATLSNYDGAADSLIYDGSDFQDGTLTAGMDGFVIPRPNAGAIYAYTNENVGEWVQDRSGYGELEETNIAAYLMANFEGDGFRGNVGFRYVNTEVEASSYATGDSGNVELIPINAAFTNNINTEEGSYNEVLPSVNIAFDVAQDVIVRVSAAQVMSRPNYNDMFNNRAISGYNDNSTGNEAVTIGNPNLSPFKAFQSDLGFEWYYNDASLLAMTYFLKEVNTFTTFTSVPDQQIGLVDPGSGVDSWDIETYVDGQGGRIEGIEFQLQHDMGNGFGGVLNYTFAEATADASNYVDGNDVFSDSSKHTTNVVGYYENDSFTARAAYTWRSEYMIRETGFYGAREVQPYGTLDLGLTYDFLDHFTITADVSNILEEDQLHVGRDQGTVPVNLRTSDGYPAYSYQGEARYSVGLQFRY</sequence>
<organism evidence="13 14">
    <name type="scientific">Shewanella sairae</name>
    <dbReference type="NCBI Taxonomy" id="190310"/>
    <lineage>
        <taxon>Bacteria</taxon>
        <taxon>Pseudomonadati</taxon>
        <taxon>Pseudomonadota</taxon>
        <taxon>Gammaproteobacteria</taxon>
        <taxon>Alteromonadales</taxon>
        <taxon>Shewanellaceae</taxon>
        <taxon>Shewanella</taxon>
    </lineage>
</organism>
<feature type="chain" id="PRO_5047128565" evidence="10">
    <location>
        <begin position="30"/>
        <end position="882"/>
    </location>
</feature>
<dbReference type="SUPFAM" id="SSF56935">
    <property type="entry name" value="Porins"/>
    <property type="match status" value="1"/>
</dbReference>
<dbReference type="InterPro" id="IPR039426">
    <property type="entry name" value="TonB-dep_rcpt-like"/>
</dbReference>
<reference evidence="13" key="1">
    <citation type="submission" date="2021-05" db="EMBL/GenBank/DDBJ databases">
        <title>Molecular characterization for Shewanella algae harboring chromosomal blaOXA-55-like strains isolated from clinical and environment sample.</title>
        <authorList>
            <person name="Ohama Y."/>
            <person name="Aoki K."/>
            <person name="Harada S."/>
            <person name="Moriya K."/>
            <person name="Ishii Y."/>
            <person name="Tateda K."/>
        </authorList>
    </citation>
    <scope>NUCLEOTIDE SEQUENCE</scope>
    <source>
        <strain evidence="13">JCM 11563</strain>
    </source>
</reference>
<keyword evidence="3 8" id="KW-1134">Transmembrane beta strand</keyword>
<dbReference type="EMBL" id="BPEY01000031">
    <property type="protein sequence ID" value="GIU45867.1"/>
    <property type="molecule type" value="Genomic_DNA"/>
</dbReference>
<evidence type="ECO:0000256" key="1">
    <source>
        <dbReference type="ARBA" id="ARBA00004571"/>
    </source>
</evidence>
<gene>
    <name evidence="13" type="ORF">TUM4438_20340</name>
</gene>
<feature type="domain" description="TonB-dependent receptor-like beta-barrel" evidence="11">
    <location>
        <begin position="400"/>
        <end position="838"/>
    </location>
</feature>
<name>A0ABQ4PE86_9GAMM</name>
<keyword evidence="7 8" id="KW-0998">Cell outer membrane</keyword>
<dbReference type="InterPro" id="IPR010104">
    <property type="entry name" value="TonB_rcpt_bac"/>
</dbReference>
<evidence type="ECO:0000313" key="13">
    <source>
        <dbReference type="EMBL" id="GIU45867.1"/>
    </source>
</evidence>
<accession>A0ABQ4PE86</accession>
<evidence type="ECO:0000313" key="14">
    <source>
        <dbReference type="Proteomes" id="UP000887104"/>
    </source>
</evidence>
<keyword evidence="2 8" id="KW-0813">Transport</keyword>
<evidence type="ECO:0000259" key="12">
    <source>
        <dbReference type="Pfam" id="PF07715"/>
    </source>
</evidence>
<dbReference type="Gene3D" id="2.40.170.20">
    <property type="entry name" value="TonB-dependent receptor, beta-barrel domain"/>
    <property type="match status" value="1"/>
</dbReference>
<evidence type="ECO:0000256" key="2">
    <source>
        <dbReference type="ARBA" id="ARBA00022448"/>
    </source>
</evidence>
<evidence type="ECO:0000256" key="7">
    <source>
        <dbReference type="ARBA" id="ARBA00023237"/>
    </source>
</evidence>
<keyword evidence="6 8" id="KW-0472">Membrane</keyword>
<evidence type="ECO:0000256" key="8">
    <source>
        <dbReference type="PROSITE-ProRule" id="PRU01360"/>
    </source>
</evidence>
<feature type="signal peptide" evidence="10">
    <location>
        <begin position="1"/>
        <end position="29"/>
    </location>
</feature>